<evidence type="ECO:0000256" key="4">
    <source>
        <dbReference type="ARBA" id="ARBA00023274"/>
    </source>
</evidence>
<dbReference type="Gene3D" id="2.170.120.20">
    <property type="entry name" value="Ribosomal protein L25, beta domain"/>
    <property type="match status" value="1"/>
</dbReference>
<dbReference type="InterPro" id="IPR001021">
    <property type="entry name" value="Ribosomal_bL25_long"/>
</dbReference>
<organism evidence="8 9">
    <name type="scientific">Xanthocytophaga agilis</name>
    <dbReference type="NCBI Taxonomy" id="3048010"/>
    <lineage>
        <taxon>Bacteria</taxon>
        <taxon>Pseudomonadati</taxon>
        <taxon>Bacteroidota</taxon>
        <taxon>Cytophagia</taxon>
        <taxon>Cytophagales</taxon>
        <taxon>Rhodocytophagaceae</taxon>
        <taxon>Xanthocytophaga</taxon>
    </lineage>
</organism>
<dbReference type="GO" id="GO:0003735">
    <property type="term" value="F:structural constituent of ribosome"/>
    <property type="evidence" value="ECO:0007669"/>
    <property type="project" value="InterPro"/>
</dbReference>
<dbReference type="NCBIfam" id="TIGR00731">
    <property type="entry name" value="bL25_bact_ctc"/>
    <property type="match status" value="1"/>
</dbReference>
<dbReference type="SUPFAM" id="SSF50715">
    <property type="entry name" value="Ribosomal protein L25-like"/>
    <property type="match status" value="1"/>
</dbReference>
<accession>A0AAE3R7J6</accession>
<feature type="domain" description="Large ribosomal subunit protein bL25 L25" evidence="6">
    <location>
        <begin position="10"/>
        <end position="90"/>
    </location>
</feature>
<dbReference type="GO" id="GO:0006412">
    <property type="term" value="P:translation"/>
    <property type="evidence" value="ECO:0007669"/>
    <property type="project" value="UniProtKB-UniRule"/>
</dbReference>
<dbReference type="Pfam" id="PF01386">
    <property type="entry name" value="Ribosomal_L25p"/>
    <property type="match status" value="1"/>
</dbReference>
<dbReference type="RefSeq" id="WP_314513277.1">
    <property type="nucleotide sequence ID" value="NZ_JASJOU010000006.1"/>
</dbReference>
<evidence type="ECO:0000256" key="1">
    <source>
        <dbReference type="ARBA" id="ARBA00022730"/>
    </source>
</evidence>
<dbReference type="InterPro" id="IPR011035">
    <property type="entry name" value="Ribosomal_bL25/Gln-tRNA_synth"/>
</dbReference>
<comment type="similarity">
    <text evidence="5">Belongs to the bacterial ribosomal protein bL25 family. CTC subfamily.</text>
</comment>
<protein>
    <recommendedName>
        <fullName evidence="5">Large ribosomal subunit protein bL25</fullName>
    </recommendedName>
    <alternativeName>
        <fullName evidence="5">General stress protein CTC</fullName>
    </alternativeName>
</protein>
<keyword evidence="2 5" id="KW-0694">RNA-binding</keyword>
<dbReference type="NCBIfam" id="NF004132">
    <property type="entry name" value="PRK05618.2-2"/>
    <property type="match status" value="1"/>
</dbReference>
<dbReference type="InterPro" id="IPR020057">
    <property type="entry name" value="Ribosomal_bL25_b-dom"/>
</dbReference>
<dbReference type="AlphaFoldDB" id="A0AAE3R7J6"/>
<dbReference type="InterPro" id="IPR020930">
    <property type="entry name" value="Ribosomal_uL5_bac-type"/>
</dbReference>
<dbReference type="InterPro" id="IPR020056">
    <property type="entry name" value="Rbsml_bL25/Gln-tRNA_synth_N"/>
</dbReference>
<keyword evidence="4 5" id="KW-0687">Ribonucleoprotein</keyword>
<dbReference type="GO" id="GO:0008097">
    <property type="term" value="F:5S rRNA binding"/>
    <property type="evidence" value="ECO:0007669"/>
    <property type="project" value="InterPro"/>
</dbReference>
<dbReference type="EMBL" id="JASJOU010000006">
    <property type="protein sequence ID" value="MDJ1502914.1"/>
    <property type="molecule type" value="Genomic_DNA"/>
</dbReference>
<evidence type="ECO:0000256" key="3">
    <source>
        <dbReference type="ARBA" id="ARBA00022980"/>
    </source>
</evidence>
<evidence type="ECO:0000256" key="2">
    <source>
        <dbReference type="ARBA" id="ARBA00022884"/>
    </source>
</evidence>
<evidence type="ECO:0000259" key="7">
    <source>
        <dbReference type="Pfam" id="PF14693"/>
    </source>
</evidence>
<keyword evidence="1 5" id="KW-0699">rRNA-binding</keyword>
<dbReference type="Proteomes" id="UP001232063">
    <property type="component" value="Unassembled WGS sequence"/>
</dbReference>
<sequence length="188" mass="20756">MKTIEIIGYNRANLGKKTAKELRTLSQVPCVLYGGKQQVHFSVPMILFRDLLYTPEVHQVDLNIEGTHYKAIVQDAQFHPVNEMILHVDFLELDENKPVKMNIPVRLQGTAVGVTKGGKLISKLRKLTVSALPKDMPDYVTVDVSGLDLGKSIKVGEVNAENFVILNSPSNPVASIEIPRGLRGKSAE</sequence>
<name>A0AAE3R7J6_9BACT</name>
<dbReference type="InterPro" id="IPR037121">
    <property type="entry name" value="Ribosomal_bL25_C"/>
</dbReference>
<reference evidence="8" key="1">
    <citation type="submission" date="2023-05" db="EMBL/GenBank/DDBJ databases">
        <authorList>
            <person name="Zhang X."/>
        </authorList>
    </citation>
    <scope>NUCLEOTIDE SEQUENCE</scope>
    <source>
        <strain evidence="8">BD1B2-1</strain>
    </source>
</reference>
<dbReference type="InterPro" id="IPR029751">
    <property type="entry name" value="Ribosomal_L25_dom"/>
</dbReference>
<dbReference type="PANTHER" id="PTHR33284">
    <property type="entry name" value="RIBOSOMAL PROTEIN L25/GLN-TRNA SYNTHETASE, ANTI-CODON-BINDING DOMAIN-CONTAINING PROTEIN"/>
    <property type="match status" value="1"/>
</dbReference>
<evidence type="ECO:0000313" key="8">
    <source>
        <dbReference type="EMBL" id="MDJ1502914.1"/>
    </source>
</evidence>
<gene>
    <name evidence="5" type="primary">rplY</name>
    <name evidence="5" type="synonym">ctc</name>
    <name evidence="8" type="ORF">QNI22_19750</name>
</gene>
<comment type="function">
    <text evidence="5">This is one of the proteins that binds to the 5S RNA in the ribosome where it forms part of the central protuberance.</text>
</comment>
<feature type="domain" description="Large ribosomal subunit protein bL25 beta" evidence="7">
    <location>
        <begin position="99"/>
        <end position="180"/>
    </location>
</feature>
<evidence type="ECO:0000313" key="9">
    <source>
        <dbReference type="Proteomes" id="UP001232063"/>
    </source>
</evidence>
<keyword evidence="3 5" id="KW-0689">Ribosomal protein</keyword>
<proteinExistence type="inferred from homology"/>
<dbReference type="Pfam" id="PF14693">
    <property type="entry name" value="Ribosomal_TL5_C"/>
    <property type="match status" value="1"/>
</dbReference>
<dbReference type="CDD" id="cd00495">
    <property type="entry name" value="Ribosomal_L25_TL5_CTC"/>
    <property type="match status" value="1"/>
</dbReference>
<dbReference type="HAMAP" id="MF_01334">
    <property type="entry name" value="Ribosomal_bL25_CTC"/>
    <property type="match status" value="1"/>
</dbReference>
<keyword evidence="9" id="KW-1185">Reference proteome</keyword>
<comment type="subunit">
    <text evidence="5">Part of the 50S ribosomal subunit; part of the 5S rRNA/L5/L18/L25 subcomplex. Contacts the 5S rRNA. Binds to the 5S rRNA independently of L5 and L18.</text>
</comment>
<dbReference type="GO" id="GO:0022625">
    <property type="term" value="C:cytosolic large ribosomal subunit"/>
    <property type="evidence" value="ECO:0007669"/>
    <property type="project" value="TreeGrafter"/>
</dbReference>
<comment type="caution">
    <text evidence="8">The sequence shown here is derived from an EMBL/GenBank/DDBJ whole genome shotgun (WGS) entry which is preliminary data.</text>
</comment>
<dbReference type="Gene3D" id="2.40.240.10">
    <property type="entry name" value="Ribosomal Protein L25, Chain P"/>
    <property type="match status" value="1"/>
</dbReference>
<dbReference type="PANTHER" id="PTHR33284:SF1">
    <property type="entry name" value="RIBOSOMAL PROTEIN L25_GLN-TRNA SYNTHETASE, ANTI-CODON-BINDING DOMAIN-CONTAINING PROTEIN"/>
    <property type="match status" value="1"/>
</dbReference>
<evidence type="ECO:0000259" key="6">
    <source>
        <dbReference type="Pfam" id="PF01386"/>
    </source>
</evidence>
<evidence type="ECO:0000256" key="5">
    <source>
        <dbReference type="HAMAP-Rule" id="MF_01334"/>
    </source>
</evidence>